<dbReference type="GO" id="GO:0003677">
    <property type="term" value="F:DNA binding"/>
    <property type="evidence" value="ECO:0007669"/>
    <property type="project" value="UniProtKB-KW"/>
</dbReference>
<protein>
    <submittedName>
        <fullName evidence="15">DNA excision repair protein ERCC-2</fullName>
    </submittedName>
</protein>
<dbReference type="InterPro" id="IPR006555">
    <property type="entry name" value="ATP-dep_Helicase_C"/>
</dbReference>
<feature type="region of interest" description="Disordered" evidence="13">
    <location>
        <begin position="163"/>
        <end position="260"/>
    </location>
</feature>
<keyword evidence="1" id="KW-0004">4Fe-4S</keyword>
<evidence type="ECO:0000256" key="2">
    <source>
        <dbReference type="ARBA" id="ARBA00022723"/>
    </source>
</evidence>
<organism evidence="15 16">
    <name type="scientific">Halohasta litchfieldiae</name>
    <dbReference type="NCBI Taxonomy" id="1073996"/>
    <lineage>
        <taxon>Archaea</taxon>
        <taxon>Methanobacteriati</taxon>
        <taxon>Methanobacteriota</taxon>
        <taxon>Stenosarchaea group</taxon>
        <taxon>Halobacteria</taxon>
        <taxon>Halobacteriales</taxon>
        <taxon>Haloferacaceae</taxon>
        <taxon>Halohasta</taxon>
    </lineage>
</organism>
<evidence type="ECO:0000256" key="5">
    <source>
        <dbReference type="ARBA" id="ARBA00022801"/>
    </source>
</evidence>
<evidence type="ECO:0000256" key="13">
    <source>
        <dbReference type="SAM" id="MobiDB-lite"/>
    </source>
</evidence>
<evidence type="ECO:0000313" key="15">
    <source>
        <dbReference type="EMBL" id="SEI58887.1"/>
    </source>
</evidence>
<dbReference type="Pfam" id="PF13307">
    <property type="entry name" value="Helicase_C_2"/>
    <property type="match status" value="1"/>
</dbReference>
<dbReference type="SUPFAM" id="SSF52540">
    <property type="entry name" value="P-loop containing nucleoside triphosphate hydrolases"/>
    <property type="match status" value="1"/>
</dbReference>
<evidence type="ECO:0000256" key="1">
    <source>
        <dbReference type="ARBA" id="ARBA00022485"/>
    </source>
</evidence>
<dbReference type="Proteomes" id="UP000198888">
    <property type="component" value="Unassembled WGS sequence"/>
</dbReference>
<dbReference type="InterPro" id="IPR014001">
    <property type="entry name" value="Helicase_ATP-bd"/>
</dbReference>
<dbReference type="Gene3D" id="3.40.50.300">
    <property type="entry name" value="P-loop containing nucleotide triphosphate hydrolases"/>
    <property type="match status" value="2"/>
</dbReference>
<evidence type="ECO:0000313" key="16">
    <source>
        <dbReference type="Proteomes" id="UP000198888"/>
    </source>
</evidence>
<evidence type="ECO:0000256" key="4">
    <source>
        <dbReference type="ARBA" id="ARBA00022763"/>
    </source>
</evidence>
<dbReference type="PANTHER" id="PTHR11472:SF34">
    <property type="entry name" value="REGULATOR OF TELOMERE ELONGATION HELICASE 1"/>
    <property type="match status" value="1"/>
</dbReference>
<dbReference type="PROSITE" id="PS51193">
    <property type="entry name" value="HELICASE_ATP_BIND_2"/>
    <property type="match status" value="1"/>
</dbReference>
<dbReference type="GO" id="GO:0006281">
    <property type="term" value="P:DNA repair"/>
    <property type="evidence" value="ECO:0007669"/>
    <property type="project" value="UniProtKB-KW"/>
</dbReference>
<keyword evidence="16" id="KW-1185">Reference proteome</keyword>
<keyword evidence="4" id="KW-0227">DNA damage</keyword>
<evidence type="ECO:0000259" key="14">
    <source>
        <dbReference type="PROSITE" id="PS51193"/>
    </source>
</evidence>
<dbReference type="SMART" id="SM00491">
    <property type="entry name" value="HELICc2"/>
    <property type="match status" value="1"/>
</dbReference>
<keyword evidence="9" id="KW-0411">Iron-sulfur</keyword>
<keyword evidence="5" id="KW-0378">Hydrolase</keyword>
<name>A0A1H6S297_9EURY</name>
<proteinExistence type="predicted"/>
<evidence type="ECO:0000256" key="7">
    <source>
        <dbReference type="ARBA" id="ARBA00022840"/>
    </source>
</evidence>
<dbReference type="SMART" id="SM00488">
    <property type="entry name" value="DEXDc2"/>
    <property type="match status" value="1"/>
</dbReference>
<evidence type="ECO:0000256" key="6">
    <source>
        <dbReference type="ARBA" id="ARBA00022806"/>
    </source>
</evidence>
<dbReference type="InterPro" id="IPR006554">
    <property type="entry name" value="Helicase-like_DEXD_c2"/>
</dbReference>
<keyword evidence="8" id="KW-0408">Iron</keyword>
<dbReference type="InterPro" id="IPR027417">
    <property type="entry name" value="P-loop_NTPase"/>
</dbReference>
<keyword evidence="2" id="KW-0479">Metal-binding</keyword>
<feature type="compositionally biased region" description="Basic and acidic residues" evidence="13">
    <location>
        <begin position="163"/>
        <end position="177"/>
    </location>
</feature>
<dbReference type="GO" id="GO:0003678">
    <property type="term" value="F:DNA helicase activity"/>
    <property type="evidence" value="ECO:0007669"/>
    <property type="project" value="InterPro"/>
</dbReference>
<evidence type="ECO:0000256" key="12">
    <source>
        <dbReference type="ARBA" id="ARBA00023235"/>
    </source>
</evidence>
<dbReference type="AlphaFoldDB" id="A0A1H6S297"/>
<keyword evidence="11" id="KW-0234">DNA repair</keyword>
<feature type="domain" description="Helicase ATP-binding" evidence="14">
    <location>
        <begin position="35"/>
        <end position="399"/>
    </location>
</feature>
<dbReference type="InterPro" id="IPR010614">
    <property type="entry name" value="RAD3-like_helicase_DEAD"/>
</dbReference>
<evidence type="ECO:0000256" key="11">
    <source>
        <dbReference type="ARBA" id="ARBA00023204"/>
    </source>
</evidence>
<keyword evidence="7" id="KW-0067">ATP-binding</keyword>
<dbReference type="GO" id="GO:0005524">
    <property type="term" value="F:ATP binding"/>
    <property type="evidence" value="ECO:0007669"/>
    <property type="project" value="UniProtKB-KW"/>
</dbReference>
<dbReference type="PANTHER" id="PTHR11472">
    <property type="entry name" value="DNA REPAIR DEAD HELICASE RAD3/XP-D SUBFAMILY MEMBER"/>
    <property type="match status" value="1"/>
</dbReference>
<accession>A0A1H6S297</accession>
<dbReference type="InterPro" id="IPR045028">
    <property type="entry name" value="DinG/Rad3-like"/>
</dbReference>
<sequence>MYVLCFLTAGRWEHRGYKCGHGGEPVNVSTDESPGWEQYFGFERPYENQADAIEAAIETVRREGYLAMEGPCGTGKTMAALTAAAFLLRETDRFENVVIATPVKQQRQQFIEDLRTINRGLDEPLSGVSLVGKSDLCPYGREGVFPDDTSVQTRCEELRETTADLVREDDSGGHRGDSGGSTAVDSSTTTPETDPEPAAIIEGTTDDAEQWWDTDRARSLVETARQDQAASDDEPLRTAGATAPYGTAQPATPAEFTDSESTPLYCPFEADWYARDTGSPVGFEQGVDHVLSTDDFLPAAVEAGTCPHRVMSVLLENAEIVVGNYNHLFDSQTRHLTESILDERTLVIVDEAHRLEERVRDLLSETMGRVTLKQAQQDLQTLLERARQHPDNKELIESHLADHDVPYEAVEQAHQFYGEAIQWLDEYVETELTDRFERYGTGFIDEALPDETLELELREPDSDERDAFTVWAEEQAGYTGDFFRTLGAVGSAVEDTLSQQGINRDCVCTATGVRFSQWWQRDHTEFFREITLEPTDLDYRNPEYPWFNAYNASLVMYNCIPSEQVRDILGEFGGGILMSATLEPISIFETVSGLESLSTRTSTDDDGAKRRVDRRSYELQFPAANRESWVVDVMPFTARNRGQPTSDNHNETRERYAYVAREIARSHGNILLSYPNYAEAKWAAGRLRKEVDKPVVLDSSSSHEETQRLKEQFFSGEHAVLVTSTRGTLTEGVDYAGEKLHTCAVFGVPLVNIGSPRVQAVRHAYGDRFGTDNAFTYALTIPAVRQVRQAIGRVLRGPDERGVRVLVGERYLPDRPRSVAPFFAAQEQREFSRLTPEFLGSQFTQFWNTE</sequence>
<dbReference type="SMART" id="SM00487">
    <property type="entry name" value="DEXDc"/>
    <property type="match status" value="1"/>
</dbReference>
<feature type="compositionally biased region" description="Low complexity" evidence="13">
    <location>
        <begin position="185"/>
        <end position="199"/>
    </location>
</feature>
<dbReference type="STRING" id="1073996.SAMN05444271_10383"/>
<dbReference type="InterPro" id="IPR014013">
    <property type="entry name" value="Helic_SF1/SF2_ATP-bd_DinG/Rad3"/>
</dbReference>
<evidence type="ECO:0000256" key="10">
    <source>
        <dbReference type="ARBA" id="ARBA00023125"/>
    </source>
</evidence>
<keyword evidence="10" id="KW-0238">DNA-binding</keyword>
<dbReference type="GO" id="GO:0016818">
    <property type="term" value="F:hydrolase activity, acting on acid anhydrides, in phosphorus-containing anhydrides"/>
    <property type="evidence" value="ECO:0007669"/>
    <property type="project" value="InterPro"/>
</dbReference>
<keyword evidence="6" id="KW-0347">Helicase</keyword>
<reference evidence="15 16" key="1">
    <citation type="submission" date="2016-10" db="EMBL/GenBank/DDBJ databases">
        <authorList>
            <person name="de Groot N.N."/>
        </authorList>
    </citation>
    <scope>NUCLEOTIDE SEQUENCE [LARGE SCALE GENOMIC DNA]</scope>
    <source>
        <strain evidence="15 16">DSM 22187</strain>
    </source>
</reference>
<dbReference type="Pfam" id="PF06733">
    <property type="entry name" value="DEAD_2"/>
    <property type="match status" value="1"/>
</dbReference>
<gene>
    <name evidence="15" type="ORF">SAMN05444271_10383</name>
</gene>
<keyword evidence="12" id="KW-0413">Isomerase</keyword>
<evidence type="ECO:0000256" key="8">
    <source>
        <dbReference type="ARBA" id="ARBA00023004"/>
    </source>
</evidence>
<evidence type="ECO:0000256" key="3">
    <source>
        <dbReference type="ARBA" id="ARBA00022741"/>
    </source>
</evidence>
<dbReference type="EMBL" id="FNYR01000003">
    <property type="protein sequence ID" value="SEI58887.1"/>
    <property type="molecule type" value="Genomic_DNA"/>
</dbReference>
<dbReference type="GO" id="GO:0051539">
    <property type="term" value="F:4 iron, 4 sulfur cluster binding"/>
    <property type="evidence" value="ECO:0007669"/>
    <property type="project" value="UniProtKB-KW"/>
</dbReference>
<evidence type="ECO:0000256" key="9">
    <source>
        <dbReference type="ARBA" id="ARBA00023014"/>
    </source>
</evidence>
<keyword evidence="3" id="KW-0547">Nucleotide-binding</keyword>
<dbReference type="GO" id="GO:0046872">
    <property type="term" value="F:metal ion binding"/>
    <property type="evidence" value="ECO:0007669"/>
    <property type="project" value="UniProtKB-KW"/>
</dbReference>